<evidence type="ECO:0000256" key="1">
    <source>
        <dbReference type="SAM" id="MobiDB-lite"/>
    </source>
</evidence>
<proteinExistence type="predicted"/>
<dbReference type="Proteomes" id="UP000531594">
    <property type="component" value="Unassembled WGS sequence"/>
</dbReference>
<accession>A0A7X0LX66</accession>
<reference evidence="2 3" key="1">
    <citation type="submission" date="2020-08" db="EMBL/GenBank/DDBJ databases">
        <title>Genomic Encyclopedia of Type Strains, Phase IV (KMG-IV): sequencing the most valuable type-strain genomes for metagenomic binning, comparative biology and taxonomic classification.</title>
        <authorList>
            <person name="Goeker M."/>
        </authorList>
    </citation>
    <scope>NUCLEOTIDE SEQUENCE [LARGE SCALE GENOMIC DNA]</scope>
    <source>
        <strain evidence="2 3">DSM 5391</strain>
    </source>
</reference>
<name>A0A7X0LX66_9BACI</name>
<gene>
    <name evidence="2" type="ORF">HNR53_003975</name>
</gene>
<protein>
    <submittedName>
        <fullName evidence="2">Uncharacterized protein</fullName>
    </submittedName>
</protein>
<feature type="compositionally biased region" description="Polar residues" evidence="1">
    <location>
        <begin position="70"/>
        <end position="85"/>
    </location>
</feature>
<dbReference type="AlphaFoldDB" id="A0A7X0LX66"/>
<evidence type="ECO:0000313" key="2">
    <source>
        <dbReference type="EMBL" id="MBB6447295.1"/>
    </source>
</evidence>
<comment type="caution">
    <text evidence="2">The sequence shown here is derived from an EMBL/GenBank/DDBJ whole genome shotgun (WGS) entry which is preliminary data.</text>
</comment>
<keyword evidence="3" id="KW-1185">Reference proteome</keyword>
<dbReference type="EMBL" id="JACHGK010000019">
    <property type="protein sequence ID" value="MBB6447295.1"/>
    <property type="molecule type" value="Genomic_DNA"/>
</dbReference>
<dbReference type="RefSeq" id="WP_184529107.1">
    <property type="nucleotide sequence ID" value="NZ_JACHGK010000019.1"/>
</dbReference>
<sequence>MMKSALIFLTFCLLITANILIYFSLYDHFNDSKKQSENSMLSSALAQDEGSSNSKEAPETEVPAEYDNSLDPTPATNTEAENPQNEEIKMKKAEEAKDSKEQDSSNDEREMETTDFQVNPPNRLGHVNGTITWQYNKFVGTKGDVGAYVYLIPTDLDVEKVDINNLKLYLAVGTIPQGAPLFFTKADGYGNYELNYIPEGEYILIFSSENTKTDPNEPIHPYIVNLLQPVLKESYQFLETVRLNLYKSEVQVIQIKNDRTLNESYDFGYTYF</sequence>
<organism evidence="2 3">
    <name type="scientific">Bacillus benzoevorans</name>
    <dbReference type="NCBI Taxonomy" id="1456"/>
    <lineage>
        <taxon>Bacteria</taxon>
        <taxon>Bacillati</taxon>
        <taxon>Bacillota</taxon>
        <taxon>Bacilli</taxon>
        <taxon>Bacillales</taxon>
        <taxon>Bacillaceae</taxon>
        <taxon>Bacillus</taxon>
    </lineage>
</organism>
<feature type="compositionally biased region" description="Polar residues" evidence="1">
    <location>
        <begin position="40"/>
        <end position="55"/>
    </location>
</feature>
<feature type="compositionally biased region" description="Basic and acidic residues" evidence="1">
    <location>
        <begin position="86"/>
        <end position="112"/>
    </location>
</feature>
<evidence type="ECO:0000313" key="3">
    <source>
        <dbReference type="Proteomes" id="UP000531594"/>
    </source>
</evidence>
<feature type="region of interest" description="Disordered" evidence="1">
    <location>
        <begin position="40"/>
        <end position="123"/>
    </location>
</feature>